<comment type="caution">
    <text evidence="1">The sequence shown here is derived from an EMBL/GenBank/DDBJ whole genome shotgun (WGS) entry which is preliminary data.</text>
</comment>
<dbReference type="EMBL" id="PYOP01000002">
    <property type="protein sequence ID" value="PSW99580.1"/>
    <property type="molecule type" value="Genomic_DNA"/>
</dbReference>
<reference evidence="1 2" key="1">
    <citation type="submission" date="2018-03" db="EMBL/GenBank/DDBJ databases">
        <title>Whole genome sequencing of Histamine producing bacteria.</title>
        <authorList>
            <person name="Butler K."/>
        </authorList>
    </citation>
    <scope>NUCLEOTIDE SEQUENCE [LARGE SCALE GENOMIC DNA]</scope>
    <source>
        <strain evidence="1 2">ATCC 51761</strain>
    </source>
</reference>
<evidence type="ECO:0000313" key="1">
    <source>
        <dbReference type="EMBL" id="PSW99580.1"/>
    </source>
</evidence>
<dbReference type="InterPro" id="IPR019694">
    <property type="entry name" value="Phage_HP1_Orf23"/>
</dbReference>
<sequence length="393" mass="42442">MLGTVTVSSKNGYQNTPNEIERRFVFIGSTGVVSLLNTLTHIDARTDITAIFDGDKNDSPAESAGKKTAVAPTNPIDISFRDILIAAQLNGKSNWSASVIGLGANDKWEDALDNANALLSYEAVVLVNPITTKAELEAVSTKISSMESKQARYMFAITRTAPITAQSWAEYETALAAIVTGVNASRVMCVPVLFTNDLGVLAGRLCDRSVTIADSPMRVKTGPLLGLGQISLDKDGQPLPPELLAALDAKRFSVPQTYPGEHGWYWADGNTLDIETGDFKVIEHLRIVLKACRNVYKIALPTIADRSLNSSPTSIARNKALYMKPLLQMAAPVTINNVSFPGEIAPPNDSAVEINWVTDKKTEIYISLRPIGSQKDINIGVGIDLSKLEQGDR</sequence>
<organism evidence="1 2">
    <name type="scientific">Photobacterium iliopiscarium</name>
    <dbReference type="NCBI Taxonomy" id="56192"/>
    <lineage>
        <taxon>Bacteria</taxon>
        <taxon>Pseudomonadati</taxon>
        <taxon>Pseudomonadota</taxon>
        <taxon>Gammaproteobacteria</taxon>
        <taxon>Vibrionales</taxon>
        <taxon>Vibrionaceae</taxon>
        <taxon>Photobacterium</taxon>
    </lineage>
</organism>
<protein>
    <submittedName>
        <fullName evidence="1">DUF2586 domain-containing protein</fullName>
    </submittedName>
</protein>
<accession>A0ABX5GX36</accession>
<dbReference type="Proteomes" id="UP000241190">
    <property type="component" value="Unassembled WGS sequence"/>
</dbReference>
<proteinExistence type="predicted"/>
<dbReference type="RefSeq" id="WP_045036195.1">
    <property type="nucleotide sequence ID" value="NZ_JZSR01000006.1"/>
</dbReference>
<dbReference type="Pfam" id="PF10758">
    <property type="entry name" value="DUF2586"/>
    <property type="match status" value="1"/>
</dbReference>
<evidence type="ECO:0000313" key="2">
    <source>
        <dbReference type="Proteomes" id="UP000241190"/>
    </source>
</evidence>
<keyword evidence="2" id="KW-1185">Reference proteome</keyword>
<gene>
    <name evidence="1" type="ORF">C9J52_01995</name>
</gene>
<name>A0ABX5GX36_9GAMM</name>